<comment type="caution">
    <text evidence="2">The sequence shown here is derived from an EMBL/GenBank/DDBJ whole genome shotgun (WGS) entry which is preliminary data.</text>
</comment>
<evidence type="ECO:0008006" key="4">
    <source>
        <dbReference type="Google" id="ProtNLM"/>
    </source>
</evidence>
<reference evidence="2 3" key="1">
    <citation type="submission" date="2016-10" db="EMBL/GenBank/DDBJ databases">
        <title>Genome sequence of Streptomyces gilvigriseus MUSC 26.</title>
        <authorList>
            <person name="Lee L.-H."/>
            <person name="Ser H.-L."/>
        </authorList>
    </citation>
    <scope>NUCLEOTIDE SEQUENCE [LARGE SCALE GENOMIC DNA]</scope>
    <source>
        <strain evidence="2 3">MUSC 26</strain>
    </source>
</reference>
<sequence>MSGSLTPALIAGVVVLMIVRQFAPQRAGGGRRVWVLPIILAVVAFTSGGGLIDHHHAGASMALEGVGLAVSLIGGILWGATARVWIGSDGAAWSRASVLSLVVWLGALAARIAVFALGHAMHVSLPTGAITLSFAVMLLARGAVVAFRMNALAPSSAPHAAFGAGIR</sequence>
<evidence type="ECO:0000313" key="2">
    <source>
        <dbReference type="EMBL" id="OIV35236.1"/>
    </source>
</evidence>
<dbReference type="EMBL" id="MLCF01000183">
    <property type="protein sequence ID" value="OIV35236.1"/>
    <property type="molecule type" value="Genomic_DNA"/>
</dbReference>
<keyword evidence="1" id="KW-1133">Transmembrane helix</keyword>
<accession>A0A1J7C0Y0</accession>
<gene>
    <name evidence="2" type="ORF">BIV57_22660</name>
</gene>
<feature type="transmembrane region" description="Helical" evidence="1">
    <location>
        <begin position="6"/>
        <end position="23"/>
    </location>
</feature>
<keyword evidence="1" id="KW-0812">Transmembrane</keyword>
<protein>
    <recommendedName>
        <fullName evidence="4">DUF1453 domain-containing protein</fullName>
    </recommendedName>
</protein>
<organism evidence="2 3">
    <name type="scientific">Mangrovactinospora gilvigrisea</name>
    <dbReference type="NCBI Taxonomy" id="1428644"/>
    <lineage>
        <taxon>Bacteria</taxon>
        <taxon>Bacillati</taxon>
        <taxon>Actinomycetota</taxon>
        <taxon>Actinomycetes</taxon>
        <taxon>Kitasatosporales</taxon>
        <taxon>Streptomycetaceae</taxon>
        <taxon>Mangrovactinospora</taxon>
    </lineage>
</organism>
<dbReference type="RefSeq" id="WP_071658804.1">
    <property type="nucleotide sequence ID" value="NZ_MLCF01000183.1"/>
</dbReference>
<feature type="transmembrane region" description="Helical" evidence="1">
    <location>
        <begin position="98"/>
        <end position="121"/>
    </location>
</feature>
<proteinExistence type="predicted"/>
<dbReference type="AlphaFoldDB" id="A0A1J7C0Y0"/>
<keyword evidence="3" id="KW-1185">Reference proteome</keyword>
<name>A0A1J7C0Y0_9ACTN</name>
<feature type="transmembrane region" description="Helical" evidence="1">
    <location>
        <begin position="66"/>
        <end position="86"/>
    </location>
</feature>
<evidence type="ECO:0000313" key="3">
    <source>
        <dbReference type="Proteomes" id="UP000243342"/>
    </source>
</evidence>
<dbReference type="Proteomes" id="UP000243342">
    <property type="component" value="Unassembled WGS sequence"/>
</dbReference>
<dbReference type="STRING" id="1428644.BIV57_22660"/>
<feature type="transmembrane region" description="Helical" evidence="1">
    <location>
        <begin position="127"/>
        <end position="147"/>
    </location>
</feature>
<dbReference type="OrthoDB" id="3872634at2"/>
<feature type="transmembrane region" description="Helical" evidence="1">
    <location>
        <begin position="35"/>
        <end position="54"/>
    </location>
</feature>
<keyword evidence="1" id="KW-0472">Membrane</keyword>
<evidence type="ECO:0000256" key="1">
    <source>
        <dbReference type="SAM" id="Phobius"/>
    </source>
</evidence>